<evidence type="ECO:0000259" key="7">
    <source>
        <dbReference type="Pfam" id="PF00089"/>
    </source>
</evidence>
<feature type="signal peptide" evidence="6">
    <location>
        <begin position="1"/>
        <end position="18"/>
    </location>
</feature>
<evidence type="ECO:0000256" key="3">
    <source>
        <dbReference type="ARBA" id="ARBA00022825"/>
    </source>
</evidence>
<dbReference type="InterPro" id="IPR050430">
    <property type="entry name" value="Peptidase_S1"/>
</dbReference>
<dbReference type="Gene3D" id="2.40.10.10">
    <property type="entry name" value="Trypsin-like serine proteases"/>
    <property type="match status" value="1"/>
</dbReference>
<dbReference type="InterPro" id="IPR043504">
    <property type="entry name" value="Peptidase_S1_PA_chymotrypsin"/>
</dbReference>
<gene>
    <name evidence="8" type="ORF">NPIL_534621</name>
</gene>
<reference evidence="8" key="1">
    <citation type="submission" date="2020-08" db="EMBL/GenBank/DDBJ databases">
        <title>Multicomponent nature underlies the extraordinary mechanical properties of spider dragline silk.</title>
        <authorList>
            <person name="Kono N."/>
            <person name="Nakamura H."/>
            <person name="Mori M."/>
            <person name="Yoshida Y."/>
            <person name="Ohtoshi R."/>
            <person name="Malay A.D."/>
            <person name="Moran D.A.P."/>
            <person name="Tomita M."/>
            <person name="Numata K."/>
            <person name="Arakawa K."/>
        </authorList>
    </citation>
    <scope>NUCLEOTIDE SEQUENCE</scope>
</reference>
<evidence type="ECO:0000313" key="9">
    <source>
        <dbReference type="Proteomes" id="UP000887013"/>
    </source>
</evidence>
<dbReference type="AlphaFoldDB" id="A0A8X6UP70"/>
<keyword evidence="4" id="KW-1015">Disulfide bond</keyword>
<dbReference type="EMBL" id="BMAW01036354">
    <property type="protein sequence ID" value="GFU43659.1"/>
    <property type="molecule type" value="Genomic_DNA"/>
</dbReference>
<dbReference type="Pfam" id="PF00089">
    <property type="entry name" value="Trypsin"/>
    <property type="match status" value="1"/>
</dbReference>
<evidence type="ECO:0000256" key="6">
    <source>
        <dbReference type="SAM" id="SignalP"/>
    </source>
</evidence>
<dbReference type="GO" id="GO:0006508">
    <property type="term" value="P:proteolysis"/>
    <property type="evidence" value="ECO:0007669"/>
    <property type="project" value="UniProtKB-KW"/>
</dbReference>
<dbReference type="Proteomes" id="UP000887013">
    <property type="component" value="Unassembled WGS sequence"/>
</dbReference>
<name>A0A8X6UP70_NEPPI</name>
<dbReference type="GO" id="GO:0004252">
    <property type="term" value="F:serine-type endopeptidase activity"/>
    <property type="evidence" value="ECO:0007669"/>
    <property type="project" value="InterPro"/>
</dbReference>
<dbReference type="PANTHER" id="PTHR24276">
    <property type="entry name" value="POLYSERASE-RELATED"/>
    <property type="match status" value="1"/>
</dbReference>
<evidence type="ECO:0000256" key="5">
    <source>
        <dbReference type="SAM" id="MobiDB-lite"/>
    </source>
</evidence>
<keyword evidence="6" id="KW-0732">Signal</keyword>
<proteinExistence type="predicted"/>
<sequence>MLIRLWFLSILCSRFLNATEIMNELKCQNKTITKLPRRNDRFSRDFQDTLQPRSSKDLKKFLKKKSSEDSNEIPDDMDTKIVNGRPANEGEFPWMVALHFNDRFICSSFLISPTVVMTAAHCVQL</sequence>
<keyword evidence="3" id="KW-0720">Serine protease</keyword>
<dbReference type="SUPFAM" id="SSF50494">
    <property type="entry name" value="Trypsin-like serine proteases"/>
    <property type="match status" value="1"/>
</dbReference>
<dbReference type="InterPro" id="IPR001254">
    <property type="entry name" value="Trypsin_dom"/>
</dbReference>
<evidence type="ECO:0000313" key="8">
    <source>
        <dbReference type="EMBL" id="GFU43659.1"/>
    </source>
</evidence>
<evidence type="ECO:0000256" key="2">
    <source>
        <dbReference type="ARBA" id="ARBA00022801"/>
    </source>
</evidence>
<accession>A0A8X6UP70</accession>
<keyword evidence="1" id="KW-0645">Protease</keyword>
<comment type="caution">
    <text evidence="8">The sequence shown here is derived from an EMBL/GenBank/DDBJ whole genome shotgun (WGS) entry which is preliminary data.</text>
</comment>
<organism evidence="8 9">
    <name type="scientific">Nephila pilipes</name>
    <name type="common">Giant wood spider</name>
    <name type="synonym">Nephila maculata</name>
    <dbReference type="NCBI Taxonomy" id="299642"/>
    <lineage>
        <taxon>Eukaryota</taxon>
        <taxon>Metazoa</taxon>
        <taxon>Ecdysozoa</taxon>
        <taxon>Arthropoda</taxon>
        <taxon>Chelicerata</taxon>
        <taxon>Arachnida</taxon>
        <taxon>Araneae</taxon>
        <taxon>Araneomorphae</taxon>
        <taxon>Entelegynae</taxon>
        <taxon>Araneoidea</taxon>
        <taxon>Nephilidae</taxon>
        <taxon>Nephila</taxon>
    </lineage>
</organism>
<protein>
    <recommendedName>
        <fullName evidence="7">Peptidase S1 domain-containing protein</fullName>
    </recommendedName>
</protein>
<dbReference type="InterPro" id="IPR009003">
    <property type="entry name" value="Peptidase_S1_PA"/>
</dbReference>
<evidence type="ECO:0000256" key="1">
    <source>
        <dbReference type="ARBA" id="ARBA00022670"/>
    </source>
</evidence>
<dbReference type="PROSITE" id="PS00134">
    <property type="entry name" value="TRYPSIN_HIS"/>
    <property type="match status" value="1"/>
</dbReference>
<keyword evidence="9" id="KW-1185">Reference proteome</keyword>
<feature type="region of interest" description="Disordered" evidence="5">
    <location>
        <begin position="59"/>
        <end position="82"/>
    </location>
</feature>
<feature type="compositionally biased region" description="Basic and acidic residues" evidence="5">
    <location>
        <begin position="59"/>
        <end position="68"/>
    </location>
</feature>
<dbReference type="OrthoDB" id="531708at2759"/>
<dbReference type="InterPro" id="IPR018114">
    <property type="entry name" value="TRYPSIN_HIS"/>
</dbReference>
<keyword evidence="2" id="KW-0378">Hydrolase</keyword>
<dbReference type="PANTHER" id="PTHR24276:SF98">
    <property type="entry name" value="FI18310P1-RELATED"/>
    <property type="match status" value="1"/>
</dbReference>
<evidence type="ECO:0000256" key="4">
    <source>
        <dbReference type="ARBA" id="ARBA00023157"/>
    </source>
</evidence>
<feature type="domain" description="Peptidase S1" evidence="7">
    <location>
        <begin position="81"/>
        <end position="124"/>
    </location>
</feature>
<feature type="chain" id="PRO_5036452294" description="Peptidase S1 domain-containing protein" evidence="6">
    <location>
        <begin position="19"/>
        <end position="125"/>
    </location>
</feature>